<accession>F8ICV7</accession>
<reference evidence="1 2" key="1">
    <citation type="journal article" date="2011" name="J. Bacteriol.">
        <title>Complete Genome Sequence of Alicyclobacillus acidocaldarius Strain Tc-4-1.</title>
        <authorList>
            <person name="Chen Y."/>
            <person name="He Y."/>
            <person name="Zhang B."/>
            <person name="Yang J."/>
            <person name="Li W."/>
            <person name="Dong Z."/>
            <person name="Hu S."/>
        </authorList>
    </citation>
    <scope>NUCLEOTIDE SEQUENCE [LARGE SCALE GENOMIC DNA]</scope>
    <source>
        <strain evidence="1 2">Tc-4-1</strain>
    </source>
</reference>
<protein>
    <submittedName>
        <fullName evidence="1">Uncharacterized protein</fullName>
    </submittedName>
</protein>
<gene>
    <name evidence="1" type="ordered locus">TC41_1855</name>
</gene>
<evidence type="ECO:0000313" key="2">
    <source>
        <dbReference type="Proteomes" id="UP000000292"/>
    </source>
</evidence>
<dbReference type="KEGG" id="aad:TC41_1855"/>
<reference evidence="2" key="2">
    <citation type="submission" date="2011-06" db="EMBL/GenBank/DDBJ databases">
        <title>The complete genome sequence of Alicyclobacillus acidocaldarius sp. Tc-4-1.</title>
        <authorList>
            <person name="Chen Y."/>
            <person name="He Y."/>
            <person name="Dong Z."/>
            <person name="Hu S."/>
        </authorList>
    </citation>
    <scope>NUCLEOTIDE SEQUENCE [LARGE SCALE GENOMIC DNA]</scope>
    <source>
        <strain evidence="2">Tc-4-1</strain>
    </source>
</reference>
<evidence type="ECO:0000313" key="1">
    <source>
        <dbReference type="EMBL" id="AEJ43772.1"/>
    </source>
</evidence>
<name>F8ICV7_ALIAT</name>
<dbReference type="Proteomes" id="UP000000292">
    <property type="component" value="Chromosome"/>
</dbReference>
<dbReference type="HOGENOM" id="CLU_3094803_0_0_9"/>
<dbReference type="EMBL" id="CP002902">
    <property type="protein sequence ID" value="AEJ43772.1"/>
    <property type="molecule type" value="Genomic_DNA"/>
</dbReference>
<sequence>MNLQYITERPAGWRYANPIHPGDSRNLIDDVGIAVLFHRVNAIFNYSRNIH</sequence>
<dbReference type="AlphaFoldDB" id="F8ICV7"/>
<proteinExistence type="predicted"/>
<organism evidence="1 2">
    <name type="scientific">Alicyclobacillus acidocaldarius (strain Tc-4-1)</name>
    <name type="common">Bacillus acidocaldarius</name>
    <dbReference type="NCBI Taxonomy" id="1048834"/>
    <lineage>
        <taxon>Bacteria</taxon>
        <taxon>Bacillati</taxon>
        <taxon>Bacillota</taxon>
        <taxon>Bacilli</taxon>
        <taxon>Bacillales</taxon>
        <taxon>Alicyclobacillaceae</taxon>
        <taxon>Alicyclobacillus</taxon>
    </lineage>
</organism>